<gene>
    <name evidence="3" type="ORF">PMIN01_04565</name>
</gene>
<evidence type="ECO:0000256" key="2">
    <source>
        <dbReference type="SAM" id="Phobius"/>
    </source>
</evidence>
<evidence type="ECO:0000313" key="3">
    <source>
        <dbReference type="EMBL" id="KAF9736786.1"/>
    </source>
</evidence>
<proteinExistence type="predicted"/>
<keyword evidence="2" id="KW-0812">Transmembrane</keyword>
<sequence>MDLGALTTAFVPGPGCNDTIYGKIYSTGTVRDKWHSLGQTDTRSCYPPAFTTAEAYYSPGTCPSAWSSACGNVESIGSMTETRVTCCPVGYICATPQTSSPWDTFSCSRLYTDPPKLIVPQEINGKTTYMETTLGGPIVAYANQIEVRFQKEDFETAASTMSTSGSRSETRSQTSAVPSRTSGIPETTSTGIGGGPGPGPGPGGENRTDSYHLTAGSWAGIAVAVAVISVGLIGLAVFLVRMRRKRGDDDLVDERWTEVDTTAEMANSTPVCEVGTREVGEVRGDVVIPVELDPNARVHQLE</sequence>
<name>A0A9P6GKC9_9PLEO</name>
<reference evidence="3" key="1">
    <citation type="journal article" date="2020" name="Mol. Plant Microbe Interact.">
        <title>Genome Sequence of the Biocontrol Agent Coniothyrium minitans strain Conio (IMI 134523).</title>
        <authorList>
            <person name="Patel D."/>
            <person name="Shittu T.A."/>
            <person name="Baroncelli R."/>
            <person name="Muthumeenakshi S."/>
            <person name="Osborne T.H."/>
            <person name="Janganan T.K."/>
            <person name="Sreenivasaprasad S."/>
        </authorList>
    </citation>
    <scope>NUCLEOTIDE SEQUENCE</scope>
    <source>
        <strain evidence="3">Conio</strain>
    </source>
</reference>
<comment type="caution">
    <text evidence="3">The sequence shown here is derived from an EMBL/GenBank/DDBJ whole genome shotgun (WGS) entry which is preliminary data.</text>
</comment>
<accession>A0A9P6GKC9</accession>
<dbReference type="EMBL" id="WJXW01000004">
    <property type="protein sequence ID" value="KAF9736786.1"/>
    <property type="molecule type" value="Genomic_DNA"/>
</dbReference>
<feature type="compositionally biased region" description="Low complexity" evidence="1">
    <location>
        <begin position="181"/>
        <end position="190"/>
    </location>
</feature>
<feature type="compositionally biased region" description="Polar residues" evidence="1">
    <location>
        <begin position="158"/>
        <end position="180"/>
    </location>
</feature>
<organism evidence="3 4">
    <name type="scientific">Paraphaeosphaeria minitans</name>
    <dbReference type="NCBI Taxonomy" id="565426"/>
    <lineage>
        <taxon>Eukaryota</taxon>
        <taxon>Fungi</taxon>
        <taxon>Dikarya</taxon>
        <taxon>Ascomycota</taxon>
        <taxon>Pezizomycotina</taxon>
        <taxon>Dothideomycetes</taxon>
        <taxon>Pleosporomycetidae</taxon>
        <taxon>Pleosporales</taxon>
        <taxon>Massarineae</taxon>
        <taxon>Didymosphaeriaceae</taxon>
        <taxon>Paraphaeosphaeria</taxon>
    </lineage>
</organism>
<feature type="region of interest" description="Disordered" evidence="1">
    <location>
        <begin position="158"/>
        <end position="209"/>
    </location>
</feature>
<evidence type="ECO:0000256" key="1">
    <source>
        <dbReference type="SAM" id="MobiDB-lite"/>
    </source>
</evidence>
<protein>
    <submittedName>
        <fullName evidence="3">Uncharacterized protein</fullName>
    </submittedName>
</protein>
<feature type="transmembrane region" description="Helical" evidence="2">
    <location>
        <begin position="218"/>
        <end position="240"/>
    </location>
</feature>
<keyword evidence="2" id="KW-0472">Membrane</keyword>
<dbReference type="OrthoDB" id="3795960at2759"/>
<dbReference type="Proteomes" id="UP000756921">
    <property type="component" value="Unassembled WGS sequence"/>
</dbReference>
<keyword evidence="2" id="KW-1133">Transmembrane helix</keyword>
<evidence type="ECO:0000313" key="4">
    <source>
        <dbReference type="Proteomes" id="UP000756921"/>
    </source>
</evidence>
<dbReference type="AlphaFoldDB" id="A0A9P6GKC9"/>
<keyword evidence="4" id="KW-1185">Reference proteome</keyword>